<protein>
    <recommendedName>
        <fullName evidence="15">Chemotaxis protein</fullName>
    </recommendedName>
</protein>
<keyword evidence="4 10" id="KW-0812">Transmembrane</keyword>
<keyword evidence="7 9" id="KW-0807">Transducer</keyword>
<evidence type="ECO:0000256" key="2">
    <source>
        <dbReference type="ARBA" id="ARBA00022475"/>
    </source>
</evidence>
<comment type="subcellular location">
    <subcellularLocation>
        <location evidence="1">Cell membrane</location>
        <topology evidence="1">Multi-pass membrane protein</topology>
    </subcellularLocation>
</comment>
<comment type="similarity">
    <text evidence="8">Belongs to the methyl-accepting chemotaxis (MCP) protein family.</text>
</comment>
<evidence type="ECO:0000256" key="6">
    <source>
        <dbReference type="ARBA" id="ARBA00023136"/>
    </source>
</evidence>
<keyword evidence="5 10" id="KW-1133">Transmembrane helix</keyword>
<dbReference type="GO" id="GO:0005886">
    <property type="term" value="C:plasma membrane"/>
    <property type="evidence" value="ECO:0007669"/>
    <property type="project" value="UniProtKB-SubCell"/>
</dbReference>
<dbReference type="EMBL" id="JPVN01000009">
    <property type="protein sequence ID" value="KGR78837.1"/>
    <property type="molecule type" value="Genomic_DNA"/>
</dbReference>
<evidence type="ECO:0000256" key="5">
    <source>
        <dbReference type="ARBA" id="ARBA00022989"/>
    </source>
</evidence>
<evidence type="ECO:0000256" key="7">
    <source>
        <dbReference type="ARBA" id="ARBA00023224"/>
    </source>
</evidence>
<name>A0A0A3IVJ7_9BACL</name>
<dbReference type="PANTHER" id="PTHR32089:SF112">
    <property type="entry name" value="LYSOZYME-LIKE PROTEIN-RELATED"/>
    <property type="match status" value="1"/>
</dbReference>
<accession>A0A0A3IVJ7</accession>
<dbReference type="InterPro" id="IPR004089">
    <property type="entry name" value="MCPsignal_dom"/>
</dbReference>
<feature type="transmembrane region" description="Helical" evidence="10">
    <location>
        <begin position="288"/>
        <end position="309"/>
    </location>
</feature>
<sequence>MSKKSRDSHRTHSIRTRFMAWFIIVSLIPLLLVSFIIQRINSNIIVDKEQQSMLSIVDTKAKSVDQWFNAQLSEMEIASKSDIMKSMDIERIIPYLQMLEERSDVFETMFAIDTNGIVVAHSKPESIGSDYSDRSYVPIALDGNSNYSDVLVSKATGNRIVVAATPIEDENGNIVGILAGSANFEVLVDSLLTDNNNNSIQLTLVDGQGIIQVSPNEKLVGVSVDESNINEQFASVLHNSKNQSGIFNVKHNDENFLIASTPILSVGFGLSVQVPESIILSATSSIQITTYILIGITAILIVIISLVIVRSITRPILSVAYRMNMIASGDLSIKPLAVKMKDELGELSTNFNVMVQNIKHLVSEIRTASEHVASSSEELTASSEETAQSAEQIAASIQTIASNSESQAAITEDTKHVVTDISQGISRISTNIEETNTITENAVLAAKTGTKVIDNSISQMRLVDEKTNIASVTIHALGKKSTEIGDIISVITNIANQTNLLALNAAIEAARAGEYGKGFAVVAEEVRKLAEQSSQASGQISELIKQIQLEITASINAINEGSFAVNDGKALVEQAGVEFEKIAKSISNVSIQMHNILEESTKIDVYSSKMVEDMVNLTDITAQAKRNTQEIAYASADQNGTMEEIAASANTLALMADELKQAAQTFKL</sequence>
<dbReference type="Gene3D" id="1.10.287.950">
    <property type="entry name" value="Methyl-accepting chemotaxis protein"/>
    <property type="match status" value="1"/>
</dbReference>
<proteinExistence type="inferred from homology"/>
<reference evidence="13 14" key="1">
    <citation type="submission" date="2014-02" db="EMBL/GenBank/DDBJ databases">
        <title>Draft genome sequence of Lysinibacillus manganicus DSM 26584T.</title>
        <authorList>
            <person name="Zhang F."/>
            <person name="Wang G."/>
            <person name="Zhang L."/>
        </authorList>
    </citation>
    <scope>NUCLEOTIDE SEQUENCE [LARGE SCALE GENOMIC DNA]</scope>
    <source>
        <strain evidence="13 14">DSM 26584</strain>
    </source>
</reference>
<dbReference type="SUPFAM" id="SSF58104">
    <property type="entry name" value="Methyl-accepting chemotaxis protein (MCP) signaling domain"/>
    <property type="match status" value="1"/>
</dbReference>
<keyword evidence="6 10" id="KW-0472">Membrane</keyword>
<dbReference type="SUPFAM" id="SSF103190">
    <property type="entry name" value="Sensory domain-like"/>
    <property type="match status" value="1"/>
</dbReference>
<keyword evidence="2" id="KW-1003">Cell membrane</keyword>
<dbReference type="PROSITE" id="PS50885">
    <property type="entry name" value="HAMP"/>
    <property type="match status" value="1"/>
</dbReference>
<evidence type="ECO:0000259" key="12">
    <source>
        <dbReference type="PROSITE" id="PS50885"/>
    </source>
</evidence>
<dbReference type="SMART" id="SM00283">
    <property type="entry name" value="MA"/>
    <property type="match status" value="1"/>
</dbReference>
<keyword evidence="3" id="KW-0145">Chemotaxis</keyword>
<feature type="domain" description="HAMP" evidence="12">
    <location>
        <begin position="310"/>
        <end position="363"/>
    </location>
</feature>
<dbReference type="Pfam" id="PF00015">
    <property type="entry name" value="MCPsignal"/>
    <property type="match status" value="1"/>
</dbReference>
<organism evidence="13 14">
    <name type="scientific">Ureibacillus manganicus DSM 26584</name>
    <dbReference type="NCBI Taxonomy" id="1384049"/>
    <lineage>
        <taxon>Bacteria</taxon>
        <taxon>Bacillati</taxon>
        <taxon>Bacillota</taxon>
        <taxon>Bacilli</taxon>
        <taxon>Bacillales</taxon>
        <taxon>Caryophanaceae</taxon>
        <taxon>Ureibacillus</taxon>
    </lineage>
</organism>
<evidence type="ECO:0000313" key="13">
    <source>
        <dbReference type="EMBL" id="KGR78837.1"/>
    </source>
</evidence>
<dbReference type="STRING" id="1384049.CD29_09165"/>
<dbReference type="AlphaFoldDB" id="A0A0A3IVJ7"/>
<comment type="caution">
    <text evidence="13">The sequence shown here is derived from an EMBL/GenBank/DDBJ whole genome shotgun (WGS) entry which is preliminary data.</text>
</comment>
<dbReference type="RefSeq" id="WP_036185520.1">
    <property type="nucleotide sequence ID" value="NZ_AVDA01000009.1"/>
</dbReference>
<evidence type="ECO:0000256" key="3">
    <source>
        <dbReference type="ARBA" id="ARBA00022500"/>
    </source>
</evidence>
<feature type="domain" description="Methyl-accepting transducer" evidence="11">
    <location>
        <begin position="382"/>
        <end position="653"/>
    </location>
</feature>
<evidence type="ECO:0000256" key="10">
    <source>
        <dbReference type="SAM" id="Phobius"/>
    </source>
</evidence>
<dbReference type="GO" id="GO:0007165">
    <property type="term" value="P:signal transduction"/>
    <property type="evidence" value="ECO:0007669"/>
    <property type="project" value="UniProtKB-KW"/>
</dbReference>
<dbReference type="Pfam" id="PF00672">
    <property type="entry name" value="HAMP"/>
    <property type="match status" value="1"/>
</dbReference>
<dbReference type="CDD" id="cd12914">
    <property type="entry name" value="PDC1_DGC_like"/>
    <property type="match status" value="1"/>
</dbReference>
<dbReference type="Pfam" id="PF02743">
    <property type="entry name" value="dCache_1"/>
    <property type="match status" value="1"/>
</dbReference>
<feature type="transmembrane region" description="Helical" evidence="10">
    <location>
        <begin position="20"/>
        <end position="37"/>
    </location>
</feature>
<evidence type="ECO:0008006" key="15">
    <source>
        <dbReference type="Google" id="ProtNLM"/>
    </source>
</evidence>
<dbReference type="Gene3D" id="6.10.340.10">
    <property type="match status" value="1"/>
</dbReference>
<dbReference type="GO" id="GO:0006935">
    <property type="term" value="P:chemotaxis"/>
    <property type="evidence" value="ECO:0007669"/>
    <property type="project" value="UniProtKB-KW"/>
</dbReference>
<keyword evidence="14" id="KW-1185">Reference proteome</keyword>
<dbReference type="eggNOG" id="COG0840">
    <property type="taxonomic scope" value="Bacteria"/>
</dbReference>
<dbReference type="Gene3D" id="3.30.450.20">
    <property type="entry name" value="PAS domain"/>
    <property type="match status" value="1"/>
</dbReference>
<dbReference type="Proteomes" id="UP000030416">
    <property type="component" value="Unassembled WGS sequence"/>
</dbReference>
<evidence type="ECO:0000259" key="11">
    <source>
        <dbReference type="PROSITE" id="PS50111"/>
    </source>
</evidence>
<evidence type="ECO:0000313" key="14">
    <source>
        <dbReference type="Proteomes" id="UP000030416"/>
    </source>
</evidence>
<dbReference type="InterPro" id="IPR003660">
    <property type="entry name" value="HAMP_dom"/>
</dbReference>
<dbReference type="InterPro" id="IPR033479">
    <property type="entry name" value="dCache_1"/>
</dbReference>
<evidence type="ECO:0000256" key="8">
    <source>
        <dbReference type="ARBA" id="ARBA00029447"/>
    </source>
</evidence>
<evidence type="ECO:0000256" key="9">
    <source>
        <dbReference type="PROSITE-ProRule" id="PRU00284"/>
    </source>
</evidence>
<gene>
    <name evidence="13" type="ORF">CD29_09165</name>
</gene>
<evidence type="ECO:0000256" key="4">
    <source>
        <dbReference type="ARBA" id="ARBA00022692"/>
    </source>
</evidence>
<dbReference type="SMART" id="SM00304">
    <property type="entry name" value="HAMP"/>
    <property type="match status" value="1"/>
</dbReference>
<dbReference type="InterPro" id="IPR029151">
    <property type="entry name" value="Sensor-like_sf"/>
</dbReference>
<dbReference type="CDD" id="cd06225">
    <property type="entry name" value="HAMP"/>
    <property type="match status" value="1"/>
</dbReference>
<dbReference type="PROSITE" id="PS50111">
    <property type="entry name" value="CHEMOTAXIS_TRANSDUC_2"/>
    <property type="match status" value="1"/>
</dbReference>
<dbReference type="PANTHER" id="PTHR32089">
    <property type="entry name" value="METHYL-ACCEPTING CHEMOTAXIS PROTEIN MCPB"/>
    <property type="match status" value="1"/>
</dbReference>
<evidence type="ECO:0000256" key="1">
    <source>
        <dbReference type="ARBA" id="ARBA00004651"/>
    </source>
</evidence>